<dbReference type="Proteomes" id="UP000190367">
    <property type="component" value="Unassembled WGS sequence"/>
</dbReference>
<dbReference type="AlphaFoldDB" id="A0A1T4T822"/>
<dbReference type="STRING" id="634771.SAMN04488128_10480"/>
<keyword evidence="3" id="KW-1185">Reference proteome</keyword>
<name>A0A1T4T822_9BACT</name>
<dbReference type="Pfam" id="PF15615">
    <property type="entry name" value="TerB_C"/>
    <property type="match status" value="1"/>
</dbReference>
<evidence type="ECO:0000313" key="3">
    <source>
        <dbReference type="Proteomes" id="UP000190367"/>
    </source>
</evidence>
<dbReference type="RefSeq" id="WP_078671451.1">
    <property type="nucleotide sequence ID" value="NZ_FUWZ01000004.1"/>
</dbReference>
<organism evidence="2 3">
    <name type="scientific">Chitinophaga eiseniae</name>
    <dbReference type="NCBI Taxonomy" id="634771"/>
    <lineage>
        <taxon>Bacteria</taxon>
        <taxon>Pseudomonadati</taxon>
        <taxon>Bacteroidota</taxon>
        <taxon>Chitinophagia</taxon>
        <taxon>Chitinophagales</taxon>
        <taxon>Chitinophagaceae</taxon>
        <taxon>Chitinophaga</taxon>
    </lineage>
</organism>
<dbReference type="OrthoDB" id="1272986at2"/>
<evidence type="ECO:0000313" key="2">
    <source>
        <dbReference type="EMBL" id="SKA36298.1"/>
    </source>
</evidence>
<feature type="domain" description="TerB-C" evidence="1">
    <location>
        <begin position="443"/>
        <end position="587"/>
    </location>
</feature>
<accession>A0A1T4T822</accession>
<evidence type="ECO:0000259" key="1">
    <source>
        <dbReference type="Pfam" id="PF15615"/>
    </source>
</evidence>
<reference evidence="3" key="1">
    <citation type="submission" date="2017-02" db="EMBL/GenBank/DDBJ databases">
        <authorList>
            <person name="Varghese N."/>
            <person name="Submissions S."/>
        </authorList>
    </citation>
    <scope>NUCLEOTIDE SEQUENCE [LARGE SCALE GENOMIC DNA]</scope>
    <source>
        <strain evidence="3">DSM 22224</strain>
    </source>
</reference>
<dbReference type="EMBL" id="FUWZ01000004">
    <property type="protein sequence ID" value="SKA36298.1"/>
    <property type="molecule type" value="Genomic_DNA"/>
</dbReference>
<sequence>MDGLTFTTQAFGQDWVAYLDDYGVPVPANDWLQKTITQAFEAMAPEEKALLHQWFAFPSPQPVEVIRRLQERLFDAMLEPLVTQRLSVFSTREIFTGVIRFRKEQELCFLEEQSSREAVVDTPNTDDAIIDVSGEPVPIDFSTDNAPSGQADGQAYDDNWKLGHQYQEKLGLNTQETAWLNKFWNPCNAFLEVEGCCVQTIRLYLLCLKQLNKVFDKKGTTIARQVKQFQDRYVQGNNNTYTLSYERQNLETHIYLTIFKRSENTVREVYRHKRKISNDFNYPVFANDFEQTFGSTVNEILAGAAATIAPADDATELLLNEMNVTRWKTFFDEIIPVLNNSNAQQVAEQLDWLGAMNEKNPALENIYFEASRAFVKADKGIAISFYLKYLYADLHSEKIDNRQLTKSIQKSLFADQEQLDAFEKIANGLIATRDLPAALAAAVKIYEKKRKKIELNEGDIAAVRSQSAETVSRLNEILQDEDEIAEGSSAIITLQLGTATPAAAVPQDPVFMASVQLSMHQQELLSLFKDHQYHLTTTQVTTYAKSRNLFRNQLVESINDCCYEELDDNLIEETEDRYEVNEFYYQKIINLC</sequence>
<gene>
    <name evidence="2" type="ORF">SAMN04488128_10480</name>
</gene>
<dbReference type="InterPro" id="IPR028932">
    <property type="entry name" value="TerB-C"/>
</dbReference>
<proteinExistence type="predicted"/>
<protein>
    <submittedName>
        <fullName evidence="2">TerB-C domain-containing protein</fullName>
    </submittedName>
</protein>